<dbReference type="Proteomes" id="UP000199103">
    <property type="component" value="Chromosome I"/>
</dbReference>
<evidence type="ECO:0000256" key="3">
    <source>
        <dbReference type="ARBA" id="ARBA00022989"/>
    </source>
</evidence>
<feature type="transmembrane region" description="Helical" evidence="5">
    <location>
        <begin position="331"/>
        <end position="356"/>
    </location>
</feature>
<evidence type="ECO:0000313" key="7">
    <source>
        <dbReference type="EMBL" id="SDS41213.1"/>
    </source>
</evidence>
<dbReference type="SUPFAM" id="SSF103473">
    <property type="entry name" value="MFS general substrate transporter"/>
    <property type="match status" value="1"/>
</dbReference>
<feature type="transmembrane region" description="Helical" evidence="5">
    <location>
        <begin position="98"/>
        <end position="119"/>
    </location>
</feature>
<feature type="transmembrane region" description="Helical" evidence="5">
    <location>
        <begin position="198"/>
        <end position="216"/>
    </location>
</feature>
<dbReference type="InterPro" id="IPR036259">
    <property type="entry name" value="MFS_trans_sf"/>
</dbReference>
<dbReference type="GO" id="GO:0005886">
    <property type="term" value="C:plasma membrane"/>
    <property type="evidence" value="ECO:0007669"/>
    <property type="project" value="UniProtKB-SubCell"/>
</dbReference>
<dbReference type="PRINTS" id="PR01036">
    <property type="entry name" value="TCRTETB"/>
</dbReference>
<dbReference type="EMBL" id="LT629772">
    <property type="protein sequence ID" value="SDS41213.1"/>
    <property type="molecule type" value="Genomic_DNA"/>
</dbReference>
<dbReference type="Gene3D" id="1.20.1720.10">
    <property type="entry name" value="Multidrug resistance protein D"/>
    <property type="match status" value="2"/>
</dbReference>
<evidence type="ECO:0000256" key="2">
    <source>
        <dbReference type="ARBA" id="ARBA00022692"/>
    </source>
</evidence>
<keyword evidence="4 5" id="KW-0472">Membrane</keyword>
<dbReference type="GO" id="GO:0022857">
    <property type="term" value="F:transmembrane transporter activity"/>
    <property type="evidence" value="ECO:0007669"/>
    <property type="project" value="InterPro"/>
</dbReference>
<dbReference type="AlphaFoldDB" id="A0A1H1RZW8"/>
<keyword evidence="2 5" id="KW-0812">Transmembrane</keyword>
<gene>
    <name evidence="7" type="ORF">SAMN04489812_1828</name>
</gene>
<feature type="transmembrane region" description="Helical" evidence="5">
    <location>
        <begin position="7"/>
        <end position="29"/>
    </location>
</feature>
<dbReference type="PANTHER" id="PTHR42718">
    <property type="entry name" value="MAJOR FACILITATOR SUPERFAMILY MULTIDRUG TRANSPORTER MFSC"/>
    <property type="match status" value="1"/>
</dbReference>
<accession>A0A1H1RZW8</accession>
<feature type="transmembrane region" description="Helical" evidence="5">
    <location>
        <begin position="438"/>
        <end position="457"/>
    </location>
</feature>
<feature type="transmembrane region" description="Helical" evidence="5">
    <location>
        <begin position="41"/>
        <end position="61"/>
    </location>
</feature>
<name>A0A1H1RZW8_9ACTN</name>
<dbReference type="STRING" id="630515.SAMN04489812_1828"/>
<evidence type="ECO:0000256" key="4">
    <source>
        <dbReference type="ARBA" id="ARBA00023136"/>
    </source>
</evidence>
<dbReference type="PANTHER" id="PTHR42718:SF39">
    <property type="entry name" value="ACTINORHODIN TRANSPORTER-RELATED"/>
    <property type="match status" value="1"/>
</dbReference>
<keyword evidence="8" id="KW-1185">Reference proteome</keyword>
<feature type="transmembrane region" description="Helical" evidence="5">
    <location>
        <begin position="222"/>
        <end position="244"/>
    </location>
</feature>
<evidence type="ECO:0000256" key="5">
    <source>
        <dbReference type="SAM" id="Phobius"/>
    </source>
</evidence>
<feature type="transmembrane region" description="Helical" evidence="5">
    <location>
        <begin position="265"/>
        <end position="288"/>
    </location>
</feature>
<proteinExistence type="predicted"/>
<dbReference type="Pfam" id="PF07690">
    <property type="entry name" value="MFS_1"/>
    <property type="match status" value="1"/>
</dbReference>
<feature type="domain" description="Major facilitator superfamily (MFS) profile" evidence="6">
    <location>
        <begin position="7"/>
        <end position="460"/>
    </location>
</feature>
<dbReference type="InterPro" id="IPR011701">
    <property type="entry name" value="MFS"/>
</dbReference>
<evidence type="ECO:0000256" key="1">
    <source>
        <dbReference type="ARBA" id="ARBA00004651"/>
    </source>
</evidence>
<feature type="transmembrane region" description="Helical" evidence="5">
    <location>
        <begin position="362"/>
        <end position="388"/>
    </location>
</feature>
<keyword evidence="3 5" id="KW-1133">Transmembrane helix</keyword>
<feature type="transmembrane region" description="Helical" evidence="5">
    <location>
        <begin position="300"/>
        <end position="319"/>
    </location>
</feature>
<dbReference type="InterPro" id="IPR020846">
    <property type="entry name" value="MFS_dom"/>
</dbReference>
<comment type="subcellular location">
    <subcellularLocation>
        <location evidence="1">Cell membrane</location>
        <topology evidence="1">Multi-pass membrane protein</topology>
    </subcellularLocation>
</comment>
<reference evidence="7 8" key="1">
    <citation type="submission" date="2016-10" db="EMBL/GenBank/DDBJ databases">
        <authorList>
            <person name="de Groot N.N."/>
        </authorList>
    </citation>
    <scope>NUCLEOTIDE SEQUENCE [LARGE SCALE GENOMIC DNA]</scope>
    <source>
        <strain evidence="7 8">DSM 21800</strain>
    </source>
</reference>
<feature type="transmembrane region" description="Helical" evidence="5">
    <location>
        <begin position="166"/>
        <end position="186"/>
    </location>
</feature>
<feature type="transmembrane region" description="Helical" evidence="5">
    <location>
        <begin position="131"/>
        <end position="154"/>
    </location>
</feature>
<feature type="transmembrane region" description="Helical" evidence="5">
    <location>
        <begin position="409"/>
        <end position="426"/>
    </location>
</feature>
<organism evidence="7 8">
    <name type="scientific">Microlunatus soli</name>
    <dbReference type="NCBI Taxonomy" id="630515"/>
    <lineage>
        <taxon>Bacteria</taxon>
        <taxon>Bacillati</taxon>
        <taxon>Actinomycetota</taxon>
        <taxon>Actinomycetes</taxon>
        <taxon>Propionibacteriales</taxon>
        <taxon>Propionibacteriaceae</taxon>
        <taxon>Microlunatus</taxon>
    </lineage>
</organism>
<sequence length="473" mass="48238">MRNPRPAMVVLIVANFMDLMDTTVVNVALPSIQADLRASAAAVEWLVAAYTLGLAATLVTGGRLGDLVGIRRVFLVGVVGFTAASMTATIAGGAEVLVLARALQGMFAGLMVPQVLAGVQALYPPESRAPVFGLVGFITGTASVVGPVLSGLLIDADAFGIGWRSIFVINVPVGIGLIIAAARWVPATRSMTAVRLDLPGVGFATAGVLGIVFGLIEGREHGWAWWTVLPLLAGPALLVVFVAWQRRVERTGGTPVLRIGLFADRGFSSGAVINFCLQAGLVGFFLVVTVHLQQTLGFDALHSGLVWLGLSVGALAGSAMAPRLVSSFGPIVMAVGALSFAVSMIIVVGTVAVPVIDGGLSWWRPAVLLIVGGVGMGLVIVPLFDVALATVPSVDAGAASGALSTIQQIGGSLGIAVIGGVFFATSPGGARGDAVDGLWRAVAGCVVALLLVGVAALRVHRMHRGSRSPVTTG</sequence>
<dbReference type="PROSITE" id="PS50850">
    <property type="entry name" value="MFS"/>
    <property type="match status" value="1"/>
</dbReference>
<evidence type="ECO:0000313" key="8">
    <source>
        <dbReference type="Proteomes" id="UP000199103"/>
    </source>
</evidence>
<evidence type="ECO:0000259" key="6">
    <source>
        <dbReference type="PROSITE" id="PS50850"/>
    </source>
</evidence>
<feature type="transmembrane region" description="Helical" evidence="5">
    <location>
        <begin position="73"/>
        <end position="92"/>
    </location>
</feature>
<protein>
    <submittedName>
        <fullName evidence="7">Drug resistance transporter, EmrB/QacA subfamily</fullName>
    </submittedName>
</protein>